<dbReference type="InterPro" id="IPR035965">
    <property type="entry name" value="PAS-like_dom_sf"/>
</dbReference>
<dbReference type="AlphaFoldDB" id="A0A0F8YLZ5"/>
<comment type="caution">
    <text evidence="2">The sequence shown here is derived from an EMBL/GenBank/DDBJ whole genome shotgun (WGS) entry which is preliminary data.</text>
</comment>
<evidence type="ECO:0000259" key="1">
    <source>
        <dbReference type="SMART" id="SM00091"/>
    </source>
</evidence>
<reference evidence="2" key="1">
    <citation type="journal article" date="2015" name="Nature">
        <title>Complex archaea that bridge the gap between prokaryotes and eukaryotes.</title>
        <authorList>
            <person name="Spang A."/>
            <person name="Saw J.H."/>
            <person name="Jorgensen S.L."/>
            <person name="Zaremba-Niedzwiedzka K."/>
            <person name="Martijn J."/>
            <person name="Lind A.E."/>
            <person name="van Eijk R."/>
            <person name="Schleper C."/>
            <person name="Guy L."/>
            <person name="Ettema T.J."/>
        </authorList>
    </citation>
    <scope>NUCLEOTIDE SEQUENCE</scope>
</reference>
<proteinExistence type="predicted"/>
<gene>
    <name evidence="2" type="ORF">LCGC14_2803990</name>
</gene>
<dbReference type="Pfam" id="PF00989">
    <property type="entry name" value="PAS"/>
    <property type="match status" value="1"/>
</dbReference>
<evidence type="ECO:0000313" key="2">
    <source>
        <dbReference type="EMBL" id="KKK82377.1"/>
    </source>
</evidence>
<dbReference type="InterPro" id="IPR013767">
    <property type="entry name" value="PAS_fold"/>
</dbReference>
<dbReference type="SUPFAM" id="SSF55785">
    <property type="entry name" value="PYP-like sensor domain (PAS domain)"/>
    <property type="match status" value="1"/>
</dbReference>
<protein>
    <recommendedName>
        <fullName evidence="1">PAS domain-containing protein</fullName>
    </recommendedName>
</protein>
<dbReference type="Gene3D" id="3.30.450.20">
    <property type="entry name" value="PAS domain"/>
    <property type="match status" value="1"/>
</dbReference>
<feature type="non-terminal residue" evidence="2">
    <location>
        <position position="90"/>
    </location>
</feature>
<dbReference type="GO" id="GO:0006355">
    <property type="term" value="P:regulation of DNA-templated transcription"/>
    <property type="evidence" value="ECO:0007669"/>
    <property type="project" value="InterPro"/>
</dbReference>
<sequence>MTNNQLHHLLLDNLSTAVVLLSDELEICYLNPAAENLLAVSAMRICGSPIEQLFDGSDKNLVALREAIEANQPFTQRQTSLTLMDQSHIT</sequence>
<feature type="domain" description="PAS" evidence="1">
    <location>
        <begin position="5"/>
        <end position="73"/>
    </location>
</feature>
<dbReference type="CDD" id="cd00130">
    <property type="entry name" value="PAS"/>
    <property type="match status" value="1"/>
</dbReference>
<dbReference type="InterPro" id="IPR000014">
    <property type="entry name" value="PAS"/>
</dbReference>
<name>A0A0F8YLZ5_9ZZZZ</name>
<dbReference type="SMART" id="SM00091">
    <property type="entry name" value="PAS"/>
    <property type="match status" value="1"/>
</dbReference>
<accession>A0A0F8YLZ5</accession>
<organism evidence="2">
    <name type="scientific">marine sediment metagenome</name>
    <dbReference type="NCBI Taxonomy" id="412755"/>
    <lineage>
        <taxon>unclassified sequences</taxon>
        <taxon>metagenomes</taxon>
        <taxon>ecological metagenomes</taxon>
    </lineage>
</organism>
<dbReference type="EMBL" id="LAZR01052704">
    <property type="protein sequence ID" value="KKK82377.1"/>
    <property type="molecule type" value="Genomic_DNA"/>
</dbReference>